<evidence type="ECO:0000256" key="1">
    <source>
        <dbReference type="ARBA" id="ARBA00023125"/>
    </source>
</evidence>
<dbReference type="PROSITE" id="PS50943">
    <property type="entry name" value="HTH_CROC1"/>
    <property type="match status" value="1"/>
</dbReference>
<dbReference type="CDD" id="cd00093">
    <property type="entry name" value="HTH_XRE"/>
    <property type="match status" value="1"/>
</dbReference>
<dbReference type="Proteomes" id="UP000515860">
    <property type="component" value="Chromosome"/>
</dbReference>
<protein>
    <submittedName>
        <fullName evidence="3">Helix-turn-helix transcriptional regulator</fullName>
    </submittedName>
</protein>
<sequence>MGNEFGRNIKDFRKIHGIKQEVLANEIGCSVGYISNVESGKRIPSLPMAAKIAKALGTSLDLLLREDYLEHADTYKELIQRLEHYPSKNQQEICTFFLHNLDFLESYNRW</sequence>
<evidence type="ECO:0000313" key="4">
    <source>
        <dbReference type="Proteomes" id="UP000515860"/>
    </source>
</evidence>
<evidence type="ECO:0000259" key="2">
    <source>
        <dbReference type="PROSITE" id="PS50943"/>
    </source>
</evidence>
<dbReference type="InterPro" id="IPR001387">
    <property type="entry name" value="Cro/C1-type_HTH"/>
</dbReference>
<gene>
    <name evidence="3" type="ORF">H9Q79_13220</name>
</gene>
<dbReference type="Pfam" id="PF01381">
    <property type="entry name" value="HTH_3"/>
    <property type="match status" value="1"/>
</dbReference>
<accession>A0A7G9GAN3</accession>
<dbReference type="GO" id="GO:0003677">
    <property type="term" value="F:DNA binding"/>
    <property type="evidence" value="ECO:0007669"/>
    <property type="project" value="UniProtKB-KW"/>
</dbReference>
<organism evidence="3 4">
    <name type="scientific">Wansuia hejianensis</name>
    <dbReference type="NCBI Taxonomy" id="2763667"/>
    <lineage>
        <taxon>Bacteria</taxon>
        <taxon>Bacillati</taxon>
        <taxon>Bacillota</taxon>
        <taxon>Clostridia</taxon>
        <taxon>Lachnospirales</taxon>
        <taxon>Lachnospiraceae</taxon>
        <taxon>Wansuia</taxon>
    </lineage>
</organism>
<dbReference type="KEGG" id="whj:H9Q79_13220"/>
<dbReference type="SUPFAM" id="SSF47413">
    <property type="entry name" value="lambda repressor-like DNA-binding domains"/>
    <property type="match status" value="1"/>
</dbReference>
<dbReference type="SMART" id="SM00530">
    <property type="entry name" value="HTH_XRE"/>
    <property type="match status" value="1"/>
</dbReference>
<proteinExistence type="predicted"/>
<evidence type="ECO:0000313" key="3">
    <source>
        <dbReference type="EMBL" id="QNM07865.1"/>
    </source>
</evidence>
<dbReference type="EMBL" id="CP060635">
    <property type="protein sequence ID" value="QNM07865.1"/>
    <property type="molecule type" value="Genomic_DNA"/>
</dbReference>
<dbReference type="PANTHER" id="PTHR46558">
    <property type="entry name" value="TRACRIPTIONAL REGULATORY PROTEIN-RELATED-RELATED"/>
    <property type="match status" value="1"/>
</dbReference>
<feature type="domain" description="HTH cro/C1-type" evidence="2">
    <location>
        <begin position="9"/>
        <end position="63"/>
    </location>
</feature>
<dbReference type="InterPro" id="IPR010982">
    <property type="entry name" value="Lambda_DNA-bd_dom_sf"/>
</dbReference>
<keyword evidence="1" id="KW-0238">DNA-binding</keyword>
<dbReference type="Gene3D" id="1.10.260.40">
    <property type="entry name" value="lambda repressor-like DNA-binding domains"/>
    <property type="match status" value="1"/>
</dbReference>
<keyword evidence="4" id="KW-1185">Reference proteome</keyword>
<dbReference type="PANTHER" id="PTHR46558:SF4">
    <property type="entry name" value="DNA-BIDING PHAGE PROTEIN"/>
    <property type="match status" value="1"/>
</dbReference>
<name>A0A7G9GAN3_9FIRM</name>
<dbReference type="RefSeq" id="WP_118646625.1">
    <property type="nucleotide sequence ID" value="NZ_CP060635.1"/>
</dbReference>
<reference evidence="3 4" key="1">
    <citation type="submission" date="2020-08" db="EMBL/GenBank/DDBJ databases">
        <authorList>
            <person name="Liu C."/>
            <person name="Sun Q."/>
        </authorList>
    </citation>
    <scope>NUCLEOTIDE SEQUENCE [LARGE SCALE GENOMIC DNA]</scope>
    <source>
        <strain evidence="3 4">NSJ-29</strain>
    </source>
</reference>
<dbReference type="AlphaFoldDB" id="A0A7G9GAN3"/>